<feature type="transmembrane region" description="Helical" evidence="1">
    <location>
        <begin position="79"/>
        <end position="100"/>
    </location>
</feature>
<feature type="transmembrane region" description="Helical" evidence="1">
    <location>
        <begin position="20"/>
        <end position="43"/>
    </location>
</feature>
<dbReference type="EMBL" id="JACPRF010000124">
    <property type="protein sequence ID" value="MBI2876013.1"/>
    <property type="molecule type" value="Genomic_DNA"/>
</dbReference>
<keyword evidence="1" id="KW-0812">Transmembrane</keyword>
<gene>
    <name evidence="2" type="ORF">HYY20_03955</name>
</gene>
<name>A0A932FW16_UNCTE</name>
<keyword evidence="1" id="KW-1133">Transmembrane helix</keyword>
<proteinExistence type="predicted"/>
<feature type="transmembrane region" description="Helical" evidence="1">
    <location>
        <begin position="50"/>
        <end position="67"/>
    </location>
</feature>
<dbReference type="AlphaFoldDB" id="A0A932FW16"/>
<evidence type="ECO:0000256" key="1">
    <source>
        <dbReference type="SAM" id="Phobius"/>
    </source>
</evidence>
<accession>A0A932FW16</accession>
<reference evidence="2" key="1">
    <citation type="submission" date="2020-07" db="EMBL/GenBank/DDBJ databases">
        <title>Huge and variable diversity of episymbiotic CPR bacteria and DPANN archaea in groundwater ecosystems.</title>
        <authorList>
            <person name="He C.Y."/>
            <person name="Keren R."/>
            <person name="Whittaker M."/>
            <person name="Farag I.F."/>
            <person name="Doudna J."/>
            <person name="Cate J.H.D."/>
            <person name="Banfield J.F."/>
        </authorList>
    </citation>
    <scope>NUCLEOTIDE SEQUENCE</scope>
    <source>
        <strain evidence="2">NC_groundwater_672_Ag_B-0.1um_62_36</strain>
    </source>
</reference>
<comment type="caution">
    <text evidence="2">The sequence shown here is derived from an EMBL/GenBank/DDBJ whole genome shotgun (WGS) entry which is preliminary data.</text>
</comment>
<organism evidence="2 3">
    <name type="scientific">Tectimicrobiota bacterium</name>
    <dbReference type="NCBI Taxonomy" id="2528274"/>
    <lineage>
        <taxon>Bacteria</taxon>
        <taxon>Pseudomonadati</taxon>
        <taxon>Nitrospinota/Tectimicrobiota group</taxon>
        <taxon>Candidatus Tectimicrobiota</taxon>
    </lineage>
</organism>
<protein>
    <submittedName>
        <fullName evidence="2">Uncharacterized protein</fullName>
    </submittedName>
</protein>
<sequence>MWTDILLVLILVKSSLDLAAHHWIPSLPFASVGFLGLAVFTGLRSPIVHGILRPIVSAAAAFAWFSSLYLDQHLGTPGLLLRFLVLLLLMISIYFVTRFLPFFK</sequence>
<keyword evidence="1" id="KW-0472">Membrane</keyword>
<dbReference type="Proteomes" id="UP000769766">
    <property type="component" value="Unassembled WGS sequence"/>
</dbReference>
<evidence type="ECO:0000313" key="2">
    <source>
        <dbReference type="EMBL" id="MBI2876013.1"/>
    </source>
</evidence>
<evidence type="ECO:0000313" key="3">
    <source>
        <dbReference type="Proteomes" id="UP000769766"/>
    </source>
</evidence>